<feature type="domain" description="Prenyltransferase alpha-alpha toroid" evidence="3">
    <location>
        <begin position="329"/>
        <end position="446"/>
    </location>
</feature>
<keyword evidence="5" id="KW-1185">Reference proteome</keyword>
<evidence type="ECO:0000256" key="1">
    <source>
        <dbReference type="ARBA" id="ARBA00022737"/>
    </source>
</evidence>
<dbReference type="InterPro" id="IPR008930">
    <property type="entry name" value="Terpenoid_cyclase/PrenylTrfase"/>
</dbReference>
<sequence length="607" mass="63458">MTTPATTAPRAPQGTGVSGGEPDLWCTYAAVRTLAWLDRTDSVSDADGTAAYLTGRRNADGGYAWSRGMLSDAWATFYCTQGLRDLGRPVPGLDATSRWLDSTWSGDAYAMLPGQAPDVWATHFSARSAAELCGGRVPDPDRLLDWLSRLQCAEGGLSWSPEDARRGKADVRACYYGVLAWRAATGQASDATPPWDVPALTDWLRARQATSGGFHFGPAAEVPCLWATYRAVGALGALGETPRDPDACRDWIMGLRGPTGAFVRWEGYDVEDVWASFCAVGTLKALGAPLAPVADAVTARISELGCAGGGYTYREPSAAADALSTAAAVLSADPGSPRPEGVRWLEGCQLPNEGGVMYMPGRGSEVRCTLWALAAGAFAEDPAARRRIAGWLAGLQNADGGFGYWEGRGSDMVSTAAAVETAALLGGPDGLGLDLRGVRTFIDSCRVSPDSHDAHDARLSGVSEASRGEPYAHGNVPGGEPGLRPALQAQRVRMLLGPGFAEPAEVSEAVRTLLARHRVRGGGYAGEGHRVPDLLSTYEAVLAADRAGLGLDTAHLRAFTDRVRDAGGTAWSPLAPGSGGPLADCLGTLLARRLTAGPGVLPVLALS</sequence>
<dbReference type="EMBL" id="JACHMS010000001">
    <property type="protein sequence ID" value="MBB4716701.1"/>
    <property type="molecule type" value="Genomic_DNA"/>
</dbReference>
<feature type="domain" description="Prenyltransferase alpha-alpha toroid" evidence="3">
    <location>
        <begin position="71"/>
        <end position="180"/>
    </location>
</feature>
<proteinExistence type="predicted"/>
<keyword evidence="4" id="KW-0808">Transferase</keyword>
<dbReference type="Pfam" id="PF00432">
    <property type="entry name" value="Prenyltrans"/>
    <property type="match status" value="3"/>
</dbReference>
<feature type="region of interest" description="Disordered" evidence="2">
    <location>
        <begin position="449"/>
        <end position="484"/>
    </location>
</feature>
<evidence type="ECO:0000313" key="5">
    <source>
        <dbReference type="Proteomes" id="UP000565089"/>
    </source>
</evidence>
<protein>
    <submittedName>
        <fullName evidence="4">Prenyltransferase beta subunit</fullName>
    </submittedName>
</protein>
<gene>
    <name evidence="4" type="ORF">BJ965_006583</name>
</gene>
<comment type="caution">
    <text evidence="4">The sequence shown here is derived from an EMBL/GenBank/DDBJ whole genome shotgun (WGS) entry which is preliminary data.</text>
</comment>
<evidence type="ECO:0000259" key="3">
    <source>
        <dbReference type="Pfam" id="PF00432"/>
    </source>
</evidence>
<dbReference type="SUPFAM" id="SSF48239">
    <property type="entry name" value="Terpenoid cyclases/Protein prenyltransferases"/>
    <property type="match status" value="3"/>
</dbReference>
<dbReference type="GeneID" id="95798548"/>
<accession>A0A7W7GJX4</accession>
<dbReference type="InterPro" id="IPR001330">
    <property type="entry name" value="Prenyltrans"/>
</dbReference>
<keyword evidence="1" id="KW-0677">Repeat</keyword>
<dbReference type="Gene3D" id="1.50.10.20">
    <property type="match status" value="4"/>
</dbReference>
<feature type="compositionally biased region" description="Basic and acidic residues" evidence="2">
    <location>
        <begin position="449"/>
        <end position="458"/>
    </location>
</feature>
<reference evidence="4 5" key="1">
    <citation type="submission" date="2020-08" db="EMBL/GenBank/DDBJ databases">
        <title>Sequencing the genomes of 1000 actinobacteria strains.</title>
        <authorList>
            <person name="Klenk H.-P."/>
        </authorList>
    </citation>
    <scope>NUCLEOTIDE SEQUENCE [LARGE SCALE GENOMIC DNA]</scope>
    <source>
        <strain evidence="4 5">DSM 40483</strain>
    </source>
</reference>
<dbReference type="AlphaFoldDB" id="A0A7W7GJX4"/>
<dbReference type="RefSeq" id="WP_184913876.1">
    <property type="nucleotide sequence ID" value="NZ_JACHMS010000001.1"/>
</dbReference>
<feature type="domain" description="Prenyltransferase alpha-alpha toroid" evidence="3">
    <location>
        <begin position="199"/>
        <end position="313"/>
    </location>
</feature>
<organism evidence="4 5">
    <name type="scientific">Streptomyces luteogriseus</name>
    <dbReference type="NCBI Taxonomy" id="68233"/>
    <lineage>
        <taxon>Bacteria</taxon>
        <taxon>Bacillati</taxon>
        <taxon>Actinomycetota</taxon>
        <taxon>Actinomycetes</taxon>
        <taxon>Kitasatosporales</taxon>
        <taxon>Streptomycetaceae</taxon>
        <taxon>Streptomyces</taxon>
    </lineage>
</organism>
<evidence type="ECO:0000256" key="2">
    <source>
        <dbReference type="SAM" id="MobiDB-lite"/>
    </source>
</evidence>
<dbReference type="Proteomes" id="UP000565089">
    <property type="component" value="Unassembled WGS sequence"/>
</dbReference>
<evidence type="ECO:0000313" key="4">
    <source>
        <dbReference type="EMBL" id="MBB4716701.1"/>
    </source>
</evidence>
<name>A0A7W7GJX4_9ACTN</name>
<dbReference type="CDD" id="cd00688">
    <property type="entry name" value="ISOPREN_C2_like"/>
    <property type="match status" value="2"/>
</dbReference>
<dbReference type="GO" id="GO:0016740">
    <property type="term" value="F:transferase activity"/>
    <property type="evidence" value="ECO:0007669"/>
    <property type="project" value="UniProtKB-KW"/>
</dbReference>